<reference evidence="10 11" key="1">
    <citation type="submission" date="2016-11" db="EMBL/GenBank/DDBJ databases">
        <authorList>
            <person name="Jaros S."/>
            <person name="Januszkiewicz K."/>
            <person name="Wedrychowicz H."/>
        </authorList>
    </citation>
    <scope>NUCLEOTIDE SEQUENCE [LARGE SCALE GENOMIC DNA]</scope>
    <source>
        <strain evidence="10 11">DSM 45408</strain>
    </source>
</reference>
<dbReference type="GO" id="GO:0004784">
    <property type="term" value="F:superoxide dismutase activity"/>
    <property type="evidence" value="ECO:0007669"/>
    <property type="project" value="UniProtKB-EC"/>
</dbReference>
<evidence type="ECO:0000313" key="11">
    <source>
        <dbReference type="Proteomes" id="UP000184471"/>
    </source>
</evidence>
<proteinExistence type="inferred from homology"/>
<dbReference type="EMBL" id="FQVX01000004">
    <property type="protein sequence ID" value="SHH10165.1"/>
    <property type="molecule type" value="Genomic_DNA"/>
</dbReference>
<dbReference type="SUPFAM" id="SSF46609">
    <property type="entry name" value="Fe,Mn superoxide dismutase (SOD), N-terminal domain"/>
    <property type="match status" value="1"/>
</dbReference>
<dbReference type="RefSeq" id="WP_083628942.1">
    <property type="nucleotide sequence ID" value="NZ_FQVX01000004.1"/>
</dbReference>
<dbReference type="InterPro" id="IPR019831">
    <property type="entry name" value="Mn/Fe_SOD_N"/>
</dbReference>
<dbReference type="Pfam" id="PF14451">
    <property type="entry name" value="Ub-Mut7C"/>
    <property type="match status" value="1"/>
</dbReference>
<evidence type="ECO:0000313" key="10">
    <source>
        <dbReference type="EMBL" id="SHH10165.1"/>
    </source>
</evidence>
<evidence type="ECO:0000259" key="9">
    <source>
        <dbReference type="Pfam" id="PF14451"/>
    </source>
</evidence>
<dbReference type="InterPro" id="IPR050265">
    <property type="entry name" value="Fe/Mn_Superoxide_Dismutase"/>
</dbReference>
<dbReference type="OrthoDB" id="9803125at2"/>
<dbReference type="Gene3D" id="1.10.287.990">
    <property type="entry name" value="Fe,Mn superoxide dismutase (SOD) domain"/>
    <property type="match status" value="1"/>
</dbReference>
<evidence type="ECO:0000256" key="5">
    <source>
        <dbReference type="SAM" id="MobiDB-lite"/>
    </source>
</evidence>
<feature type="domain" description="Mut7-C RNAse" evidence="7">
    <location>
        <begin position="88"/>
        <end position="232"/>
    </location>
</feature>
<evidence type="ECO:0000256" key="2">
    <source>
        <dbReference type="ARBA" id="ARBA00012682"/>
    </source>
</evidence>
<dbReference type="InterPro" id="IPR002782">
    <property type="entry name" value="Mut7-C_RNAse_dom"/>
</dbReference>
<name>A0A1M5Q7W2_9ACTN</name>
<feature type="domain" description="Manganese/iron superoxide dismutase N-terminal" evidence="6">
    <location>
        <begin position="282"/>
        <end position="363"/>
    </location>
</feature>
<dbReference type="Gene3D" id="3.55.40.20">
    <property type="entry name" value="Iron/manganese superoxide dismutase, C-terminal domain"/>
    <property type="match status" value="1"/>
</dbReference>
<dbReference type="PANTHER" id="PTHR11404">
    <property type="entry name" value="SUPEROXIDE DISMUTASE 2"/>
    <property type="match status" value="1"/>
</dbReference>
<organism evidence="10 11">
    <name type="scientific">Geodermatophilus nigrescens</name>
    <dbReference type="NCBI Taxonomy" id="1070870"/>
    <lineage>
        <taxon>Bacteria</taxon>
        <taxon>Bacillati</taxon>
        <taxon>Actinomycetota</taxon>
        <taxon>Actinomycetes</taxon>
        <taxon>Geodermatophilales</taxon>
        <taxon>Geodermatophilaceae</taxon>
        <taxon>Geodermatophilus</taxon>
    </lineage>
</organism>
<evidence type="ECO:0000256" key="1">
    <source>
        <dbReference type="ARBA" id="ARBA00008714"/>
    </source>
</evidence>
<dbReference type="PANTHER" id="PTHR11404:SF6">
    <property type="entry name" value="SUPEROXIDE DISMUTASE [MN], MITOCHONDRIAL"/>
    <property type="match status" value="1"/>
</dbReference>
<feature type="region of interest" description="Disordered" evidence="5">
    <location>
        <begin position="256"/>
        <end position="283"/>
    </location>
</feature>
<dbReference type="SUPFAM" id="SSF54719">
    <property type="entry name" value="Fe,Mn superoxide dismutase (SOD), C-terminal domain"/>
    <property type="match status" value="1"/>
</dbReference>
<keyword evidence="3" id="KW-0479">Metal-binding</keyword>
<dbReference type="Pfam" id="PF01927">
    <property type="entry name" value="Mut7-C"/>
    <property type="match status" value="1"/>
</dbReference>
<evidence type="ECO:0000256" key="3">
    <source>
        <dbReference type="ARBA" id="ARBA00022723"/>
    </source>
</evidence>
<dbReference type="Pfam" id="PF00081">
    <property type="entry name" value="Sod_Fe_N"/>
    <property type="match status" value="1"/>
</dbReference>
<dbReference type="InterPro" id="IPR027798">
    <property type="entry name" value="Ub_Mut7C"/>
</dbReference>
<dbReference type="FunFam" id="1.10.287.990:FF:000001">
    <property type="entry name" value="Superoxide dismutase"/>
    <property type="match status" value="1"/>
</dbReference>
<gene>
    <name evidence="10" type="ORF">SAMN05444351_4032</name>
</gene>
<dbReference type="InterPro" id="IPR019833">
    <property type="entry name" value="Mn/Fe_SOD_BS"/>
</dbReference>
<dbReference type="InterPro" id="IPR001189">
    <property type="entry name" value="Mn/Fe_SOD"/>
</dbReference>
<dbReference type="InterPro" id="IPR036324">
    <property type="entry name" value="Mn/Fe_SOD_N_sf"/>
</dbReference>
<dbReference type="InterPro" id="IPR036314">
    <property type="entry name" value="SOD_C_sf"/>
</dbReference>
<accession>A0A1M5Q7W2</accession>
<evidence type="ECO:0000259" key="8">
    <source>
        <dbReference type="Pfam" id="PF02777"/>
    </source>
</evidence>
<dbReference type="Proteomes" id="UP000184471">
    <property type="component" value="Unassembled WGS sequence"/>
</dbReference>
<dbReference type="PRINTS" id="PR01703">
    <property type="entry name" value="MNSODISMTASE"/>
</dbReference>
<dbReference type="FunFam" id="3.55.40.20:FF:000004">
    <property type="entry name" value="Superoxide dismutase [Fe]"/>
    <property type="match status" value="1"/>
</dbReference>
<comment type="similarity">
    <text evidence="1">Belongs to the iron/manganese superoxide dismutase family.</text>
</comment>
<dbReference type="Pfam" id="PF02777">
    <property type="entry name" value="Sod_Fe_C"/>
    <property type="match status" value="1"/>
</dbReference>
<keyword evidence="11" id="KW-1185">Reference proteome</keyword>
<evidence type="ECO:0000259" key="7">
    <source>
        <dbReference type="Pfam" id="PF01927"/>
    </source>
</evidence>
<dbReference type="AlphaFoldDB" id="A0A1M5Q7W2"/>
<sequence length="488" mass="52264">MDPVPVAVVVDDALRPLLPARDRAAGRRVLAAGPDATVGHLVQAAGVPLTEVGELLADGVPVGPGARPGAVVVVRARPRPQPVPAGGFLCDVGLGALARRMRLLGLDTAWSPEARAPDADDAELVAAAVAEDRVLLTQDRGLLMRRALPAGAWVRGGGPDAQLDDVLDRFRPPLAPLTRCPACNGVPVPVAAAEVAGELEPGTRRTATDFTRCPGCGRVYWRGAHARRIDALVARARSVTGHQRYDRRFLARGGHESARACQPRRAGARASAQPDGGNPVPEYSLPDLPYDYAALEPHISGRIMELHHDKHHQTYVTGANTALEKLAEARENDGLGTANLHEKNLAFNLAGHVNHSVFWPNMSPDGGDRPDGELAAAIDEHFGSFDGFQAHFTAVANGVQGSGWSILAWDSVGQKLVICQLYDHQGNLAVGLVPLLLLDMWEHAFYLQYQNVKADYVKAWWNVVNWADVTDRFTRARTATAGLIVPAA</sequence>
<evidence type="ECO:0000256" key="4">
    <source>
        <dbReference type="ARBA" id="ARBA00023002"/>
    </source>
</evidence>
<evidence type="ECO:0000259" key="6">
    <source>
        <dbReference type="Pfam" id="PF00081"/>
    </source>
</evidence>
<dbReference type="GO" id="GO:0046872">
    <property type="term" value="F:metal ion binding"/>
    <property type="evidence" value="ECO:0007669"/>
    <property type="project" value="UniProtKB-KW"/>
</dbReference>
<dbReference type="STRING" id="1070870.SAMN05444351_4032"/>
<dbReference type="PROSITE" id="PS00088">
    <property type="entry name" value="SOD_MN"/>
    <property type="match status" value="1"/>
</dbReference>
<feature type="domain" description="Ubiquitin Mut7-C" evidence="9">
    <location>
        <begin position="17"/>
        <end position="81"/>
    </location>
</feature>
<dbReference type="InterPro" id="IPR019832">
    <property type="entry name" value="Mn/Fe_SOD_C"/>
</dbReference>
<keyword evidence="4" id="KW-0560">Oxidoreductase</keyword>
<feature type="domain" description="Manganese/iron superoxide dismutase C-terminal" evidence="8">
    <location>
        <begin position="370"/>
        <end position="472"/>
    </location>
</feature>
<dbReference type="EC" id="1.15.1.1" evidence="2"/>
<protein>
    <recommendedName>
        <fullName evidence="2">superoxide dismutase</fullName>
        <ecNumber evidence="2">1.15.1.1</ecNumber>
    </recommendedName>
</protein>